<dbReference type="Gene3D" id="1.20.120.910">
    <property type="entry name" value="DksA, coiled-coil domain"/>
    <property type="match status" value="1"/>
</dbReference>
<evidence type="ECO:0000256" key="1">
    <source>
        <dbReference type="ARBA" id="ARBA00022723"/>
    </source>
</evidence>
<keyword evidence="7" id="KW-1185">Reference proteome</keyword>
<dbReference type="OrthoDB" id="962301at2"/>
<keyword evidence="1" id="KW-0479">Metal-binding</keyword>
<dbReference type="PROSITE" id="PS51128">
    <property type="entry name" value="ZF_DKSA_2"/>
    <property type="match status" value="1"/>
</dbReference>
<keyword evidence="3" id="KW-0862">Zinc</keyword>
<comment type="caution">
    <text evidence="6">The sequence shown here is derived from an EMBL/GenBank/DDBJ whole genome shotgun (WGS) entry which is preliminary data.</text>
</comment>
<protein>
    <recommendedName>
        <fullName evidence="5">Zinc finger DksA/TraR C4-type domain-containing protein</fullName>
    </recommendedName>
</protein>
<dbReference type="Proteomes" id="UP000286985">
    <property type="component" value="Unassembled WGS sequence"/>
</dbReference>
<dbReference type="SUPFAM" id="SSF57716">
    <property type="entry name" value="Glucocorticoid receptor-like (DNA-binding domain)"/>
    <property type="match status" value="1"/>
</dbReference>
<dbReference type="PANTHER" id="PTHR33823">
    <property type="entry name" value="RNA POLYMERASE-BINDING TRANSCRIPTION FACTOR DKSA-RELATED"/>
    <property type="match status" value="1"/>
</dbReference>
<sequence>MVINRLQNLPASLLLLPIKKTKNLNKKDVNMSDSLSAQQLLRIRSKLETVVNDQAGSRQADSAAAALQRMRSGEYGYCVECGEEISAARLAAKPDVALCVDCQALKDEEEDA</sequence>
<accession>A0A432XI30</accession>
<name>A0A432XI30_9GAMM</name>
<reference evidence="7" key="1">
    <citation type="journal article" date="2018" name="Front. Microbiol.">
        <title>Genome-Based Analysis Reveals the Taxonomy and Diversity of the Family Idiomarinaceae.</title>
        <authorList>
            <person name="Liu Y."/>
            <person name="Lai Q."/>
            <person name="Shao Z."/>
        </authorList>
    </citation>
    <scope>NUCLEOTIDE SEQUENCE [LARGE SCALE GENOMIC DNA]</scope>
    <source>
        <strain evidence="7">908033</strain>
    </source>
</reference>
<dbReference type="InterPro" id="IPR000962">
    <property type="entry name" value="Znf_DskA_TraR"/>
</dbReference>
<dbReference type="PANTHER" id="PTHR33823:SF2">
    <property type="entry name" value="RNA POLYMERASE-BINDING TRANSCRIPTION FACTOR DKSA"/>
    <property type="match status" value="1"/>
</dbReference>
<evidence type="ECO:0000256" key="2">
    <source>
        <dbReference type="ARBA" id="ARBA00022771"/>
    </source>
</evidence>
<feature type="domain" description="Zinc finger DksA/TraR C4-type" evidence="5">
    <location>
        <begin position="73"/>
        <end position="104"/>
    </location>
</feature>
<evidence type="ECO:0000313" key="7">
    <source>
        <dbReference type="Proteomes" id="UP000286985"/>
    </source>
</evidence>
<feature type="zinc finger region" description="dksA C4-type" evidence="4">
    <location>
        <begin position="78"/>
        <end position="102"/>
    </location>
</feature>
<gene>
    <name evidence="6" type="ORF">CWE24_06315</name>
</gene>
<evidence type="ECO:0000256" key="4">
    <source>
        <dbReference type="PROSITE-ProRule" id="PRU00510"/>
    </source>
</evidence>
<keyword evidence="2" id="KW-0863">Zinc-finger</keyword>
<dbReference type="AlphaFoldDB" id="A0A432XI30"/>
<organism evidence="6 7">
    <name type="scientific">Pseudidiomarina donghaiensis</name>
    <dbReference type="NCBI Taxonomy" id="519452"/>
    <lineage>
        <taxon>Bacteria</taxon>
        <taxon>Pseudomonadati</taxon>
        <taxon>Pseudomonadota</taxon>
        <taxon>Gammaproteobacteria</taxon>
        <taxon>Alteromonadales</taxon>
        <taxon>Idiomarinaceae</taxon>
        <taxon>Pseudidiomarina</taxon>
    </lineage>
</organism>
<evidence type="ECO:0000256" key="3">
    <source>
        <dbReference type="ARBA" id="ARBA00022833"/>
    </source>
</evidence>
<dbReference type="Pfam" id="PF01258">
    <property type="entry name" value="zf-dskA_traR"/>
    <property type="match status" value="1"/>
</dbReference>
<evidence type="ECO:0000313" key="6">
    <source>
        <dbReference type="EMBL" id="RUO48393.1"/>
    </source>
</evidence>
<evidence type="ECO:0000259" key="5">
    <source>
        <dbReference type="Pfam" id="PF01258"/>
    </source>
</evidence>
<dbReference type="EMBL" id="PIPU01000002">
    <property type="protein sequence ID" value="RUO48393.1"/>
    <property type="molecule type" value="Genomic_DNA"/>
</dbReference>
<dbReference type="STRING" id="519452.SAMN04488139_2179"/>
<proteinExistence type="predicted"/>
<dbReference type="GO" id="GO:0008270">
    <property type="term" value="F:zinc ion binding"/>
    <property type="evidence" value="ECO:0007669"/>
    <property type="project" value="UniProtKB-KW"/>
</dbReference>